<organism evidence="7 8">
    <name type="scientific">Coemansia javaensis</name>
    <dbReference type="NCBI Taxonomy" id="2761396"/>
    <lineage>
        <taxon>Eukaryota</taxon>
        <taxon>Fungi</taxon>
        <taxon>Fungi incertae sedis</taxon>
        <taxon>Zoopagomycota</taxon>
        <taxon>Kickxellomycotina</taxon>
        <taxon>Kickxellomycetes</taxon>
        <taxon>Kickxellales</taxon>
        <taxon>Kickxellaceae</taxon>
        <taxon>Coemansia</taxon>
    </lineage>
</organism>
<dbReference type="PANTHER" id="PTHR14205:SF15">
    <property type="entry name" value="EARP AND GARP COMPLEX-INTERACTING PROTEIN 1"/>
    <property type="match status" value="1"/>
</dbReference>
<evidence type="ECO:0000256" key="1">
    <source>
        <dbReference type="ARBA" id="ARBA00005672"/>
    </source>
</evidence>
<keyword evidence="2 4" id="KW-0853">WD repeat</keyword>
<dbReference type="InterPro" id="IPR015943">
    <property type="entry name" value="WD40/YVTN_repeat-like_dom_sf"/>
</dbReference>
<keyword evidence="3" id="KW-0677">Repeat</keyword>
<evidence type="ECO:0000313" key="7">
    <source>
        <dbReference type="EMBL" id="KAJ2779056.1"/>
    </source>
</evidence>
<evidence type="ECO:0000256" key="3">
    <source>
        <dbReference type="ARBA" id="ARBA00022737"/>
    </source>
</evidence>
<sequence>MEASHGASHVYGIERHTLCLAPVVADAARNRFVLGTLGITEPSEIHLVDFDSDRGALHGLVYRHPCGVRALASVPWDPAQLLVVGSGTGPPGAPPAALVALPDVPEDMAPGAGGLERATAHVAPLGVAPPEDQPLPHAVVCHPAAHCREAATVSGASVQIWDFAPAGPTAAHAIAAARHAMDDIEAAAWHPADPARLATADGMCVRAWDTRAEPRRQQTAVIEYAHSGKARCLDFNPNLPYMLATGGDDGSVRIWDMRSPSAAVVDIANHTHWVYSVAFNPGHDQLLLSAGGDGLVNLERAAAVSSAQVISAQDSDAKGSDSDSDSPAAGAGAADGLVAQFDDHETSVYATRWSAGDSWIFASLSFGGRMVINAVPQEEKYKILL</sequence>
<dbReference type="Gene3D" id="2.130.10.10">
    <property type="entry name" value="YVTN repeat-like/Quinoprotein amine dehydrogenase"/>
    <property type="match status" value="1"/>
</dbReference>
<dbReference type="PROSITE" id="PS50082">
    <property type="entry name" value="WD_REPEATS_2"/>
    <property type="match status" value="1"/>
</dbReference>
<dbReference type="InterPro" id="IPR019775">
    <property type="entry name" value="WD40_repeat_CS"/>
</dbReference>
<feature type="region of interest" description="Disordered" evidence="5">
    <location>
        <begin position="312"/>
        <end position="331"/>
    </location>
</feature>
<evidence type="ECO:0000256" key="5">
    <source>
        <dbReference type="SAM" id="MobiDB-lite"/>
    </source>
</evidence>
<keyword evidence="8" id="KW-1185">Reference proteome</keyword>
<dbReference type="Pfam" id="PF23609">
    <property type="entry name" value="Beta-prop_EIPR1"/>
    <property type="match status" value="1"/>
</dbReference>
<feature type="domain" description="EIPR1-like beta-propeller" evidence="6">
    <location>
        <begin position="7"/>
        <end position="298"/>
    </location>
</feature>
<dbReference type="PROSITE" id="PS50294">
    <property type="entry name" value="WD_REPEATS_REGION"/>
    <property type="match status" value="1"/>
</dbReference>
<dbReference type="SUPFAM" id="SSF50978">
    <property type="entry name" value="WD40 repeat-like"/>
    <property type="match status" value="1"/>
</dbReference>
<name>A0A9W8H9M1_9FUNG</name>
<evidence type="ECO:0000259" key="6">
    <source>
        <dbReference type="Pfam" id="PF23609"/>
    </source>
</evidence>
<dbReference type="GO" id="GO:0016567">
    <property type="term" value="P:protein ubiquitination"/>
    <property type="evidence" value="ECO:0007669"/>
    <property type="project" value="TreeGrafter"/>
</dbReference>
<dbReference type="OrthoDB" id="427795at2759"/>
<proteinExistence type="inferred from homology"/>
<dbReference type="EMBL" id="JANBUL010000196">
    <property type="protein sequence ID" value="KAJ2779056.1"/>
    <property type="molecule type" value="Genomic_DNA"/>
</dbReference>
<evidence type="ECO:0000313" key="8">
    <source>
        <dbReference type="Proteomes" id="UP001140217"/>
    </source>
</evidence>
<dbReference type="Proteomes" id="UP001140217">
    <property type="component" value="Unassembled WGS sequence"/>
</dbReference>
<dbReference type="InterPro" id="IPR001680">
    <property type="entry name" value="WD40_rpt"/>
</dbReference>
<feature type="repeat" description="WD" evidence="4">
    <location>
        <begin position="223"/>
        <end position="265"/>
    </location>
</feature>
<reference evidence="7" key="1">
    <citation type="submission" date="2022-07" db="EMBL/GenBank/DDBJ databases">
        <title>Phylogenomic reconstructions and comparative analyses of Kickxellomycotina fungi.</title>
        <authorList>
            <person name="Reynolds N.K."/>
            <person name="Stajich J.E."/>
            <person name="Barry K."/>
            <person name="Grigoriev I.V."/>
            <person name="Crous P."/>
            <person name="Smith M.E."/>
        </authorList>
    </citation>
    <scope>NUCLEOTIDE SEQUENCE</scope>
    <source>
        <strain evidence="7">NBRC 105414</strain>
    </source>
</reference>
<dbReference type="AlphaFoldDB" id="A0A9W8H9M1"/>
<dbReference type="PROSITE" id="PS00678">
    <property type="entry name" value="WD_REPEATS_1"/>
    <property type="match status" value="1"/>
</dbReference>
<dbReference type="InterPro" id="IPR059104">
    <property type="entry name" value="Beta-prop_EIPR1-like"/>
</dbReference>
<gene>
    <name evidence="7" type="primary">TSSC1</name>
    <name evidence="7" type="ORF">H4R18_004234</name>
</gene>
<comment type="caution">
    <text evidence="7">The sequence shown here is derived from an EMBL/GenBank/DDBJ whole genome shotgun (WGS) entry which is preliminary data.</text>
</comment>
<evidence type="ECO:0000256" key="2">
    <source>
        <dbReference type="ARBA" id="ARBA00022574"/>
    </source>
</evidence>
<accession>A0A9W8H9M1</accession>
<dbReference type="PANTHER" id="PTHR14205">
    <property type="entry name" value="WD-REPEAT PROTEIN"/>
    <property type="match status" value="1"/>
</dbReference>
<protein>
    <submittedName>
        <fullName evidence="7">Protein tssc1</fullName>
    </submittedName>
</protein>
<evidence type="ECO:0000256" key="4">
    <source>
        <dbReference type="PROSITE-ProRule" id="PRU00221"/>
    </source>
</evidence>
<comment type="similarity">
    <text evidence="1">Belongs to the WD repeat EIPR1 family.</text>
</comment>
<dbReference type="InterPro" id="IPR040323">
    <property type="entry name" value="EIPR1"/>
</dbReference>
<dbReference type="InterPro" id="IPR036322">
    <property type="entry name" value="WD40_repeat_dom_sf"/>
</dbReference>
<dbReference type="SMART" id="SM00320">
    <property type="entry name" value="WD40"/>
    <property type="match status" value="4"/>
</dbReference>